<name>A0A5J4KPW0_9CHLR</name>
<feature type="transmembrane region" description="Helical" evidence="1">
    <location>
        <begin position="279"/>
        <end position="296"/>
    </location>
</feature>
<dbReference type="AlphaFoldDB" id="A0A5J4KPW0"/>
<gene>
    <name evidence="2" type="ORF">KDW_59000</name>
</gene>
<keyword evidence="3" id="KW-1185">Reference proteome</keyword>
<organism evidence="2 3">
    <name type="scientific">Dictyobacter vulcani</name>
    <dbReference type="NCBI Taxonomy" id="2607529"/>
    <lineage>
        <taxon>Bacteria</taxon>
        <taxon>Bacillati</taxon>
        <taxon>Chloroflexota</taxon>
        <taxon>Ktedonobacteria</taxon>
        <taxon>Ktedonobacterales</taxon>
        <taxon>Dictyobacteraceae</taxon>
        <taxon>Dictyobacter</taxon>
    </lineage>
</organism>
<keyword evidence="1" id="KW-0472">Membrane</keyword>
<sequence>MEYAYKNREIAILSSAVATQKDDRLLIQKNTIFTTYDKAQKYFIHIQHTLHQPGSKKGMWLLLLLTFLLFCGAAAQCFYPTTDPARYQCDALVFWLGSSATHLLPAVQCQFLHLTTAQQAFQMLPQEYPPLTLLLFSLPLLAPVAFYQVAFALLMSLLVILVYALLLRYGIPGAAIAFLFFLIIGACALVPMRYDLLPAALTLMSLIAARRGRWMLAYIALALGVLLKIYPILLLPALFIAEQQSKERFYRPADSSLAQMPRDLYHTLRGCTRWQWRNCLLFFVMIIGITGSFALLDFNNAVVSQFDYFLKRPIQIESPGASLLWLAHLGGVNWRIVYNFGSINIYTGLNNLISPTFTVLFLLGVLYVYWMQWQQRLNITRTMIALTLVFISTGKVFSPQYLIWLIPLLAYDGAFNAIWTYLWGAICLLTTGIYIIFYSQILDPRHIQLPAGFFEVVTIRNILLATLTLAYLFNWFQARPQQKAEQTTIPS</sequence>
<evidence type="ECO:0008006" key="4">
    <source>
        <dbReference type="Google" id="ProtNLM"/>
    </source>
</evidence>
<feature type="transmembrane region" description="Helical" evidence="1">
    <location>
        <begin position="352"/>
        <end position="370"/>
    </location>
</feature>
<keyword evidence="1" id="KW-1133">Transmembrane helix</keyword>
<feature type="transmembrane region" description="Helical" evidence="1">
    <location>
        <begin position="449"/>
        <end position="473"/>
    </location>
</feature>
<feature type="transmembrane region" description="Helical" evidence="1">
    <location>
        <begin position="382"/>
        <end position="406"/>
    </location>
</feature>
<keyword evidence="1" id="KW-0812">Transmembrane</keyword>
<feature type="transmembrane region" description="Helical" evidence="1">
    <location>
        <begin position="59"/>
        <end position="79"/>
    </location>
</feature>
<dbReference type="Proteomes" id="UP000326912">
    <property type="component" value="Unassembled WGS sequence"/>
</dbReference>
<feature type="transmembrane region" description="Helical" evidence="1">
    <location>
        <begin position="418"/>
        <end position="437"/>
    </location>
</feature>
<evidence type="ECO:0000256" key="1">
    <source>
        <dbReference type="SAM" id="Phobius"/>
    </source>
</evidence>
<feature type="transmembrane region" description="Helical" evidence="1">
    <location>
        <begin position="173"/>
        <end position="194"/>
    </location>
</feature>
<protein>
    <recommendedName>
        <fullName evidence="4">DUF2029 domain-containing protein</fullName>
    </recommendedName>
</protein>
<comment type="caution">
    <text evidence="2">The sequence shown here is derived from an EMBL/GenBank/DDBJ whole genome shotgun (WGS) entry which is preliminary data.</text>
</comment>
<feature type="transmembrane region" description="Helical" evidence="1">
    <location>
        <begin position="133"/>
        <end position="166"/>
    </location>
</feature>
<evidence type="ECO:0000313" key="3">
    <source>
        <dbReference type="Proteomes" id="UP000326912"/>
    </source>
</evidence>
<evidence type="ECO:0000313" key="2">
    <source>
        <dbReference type="EMBL" id="GER91738.1"/>
    </source>
</evidence>
<accession>A0A5J4KPW0</accession>
<reference evidence="2 3" key="1">
    <citation type="submission" date="2019-10" db="EMBL/GenBank/DDBJ databases">
        <title>Dictyobacter vulcani sp. nov., within the class Ktedonobacteria, isolated from soil of volcanic Mt. Zao.</title>
        <authorList>
            <person name="Zheng Y."/>
            <person name="Wang C.M."/>
            <person name="Sakai Y."/>
            <person name="Abe K."/>
            <person name="Yokota A."/>
            <person name="Yabe S."/>
        </authorList>
    </citation>
    <scope>NUCLEOTIDE SEQUENCE [LARGE SCALE GENOMIC DNA]</scope>
    <source>
        <strain evidence="2 3">W12</strain>
    </source>
</reference>
<proteinExistence type="predicted"/>
<feature type="transmembrane region" description="Helical" evidence="1">
    <location>
        <begin position="214"/>
        <end position="241"/>
    </location>
</feature>
<dbReference type="EMBL" id="BKZW01000004">
    <property type="protein sequence ID" value="GER91738.1"/>
    <property type="molecule type" value="Genomic_DNA"/>
</dbReference>